<dbReference type="Proteomes" id="UP000028252">
    <property type="component" value="Unassembled WGS sequence"/>
</dbReference>
<keyword evidence="2" id="KW-1185">Reference proteome</keyword>
<dbReference type="EMBL" id="JMQN01000040">
    <property type="protein sequence ID" value="KEA63176.1"/>
    <property type="molecule type" value="Genomic_DNA"/>
</dbReference>
<organism evidence="1 2">
    <name type="scientific">Marinobacterium lacunae</name>
    <dbReference type="NCBI Taxonomy" id="1232683"/>
    <lineage>
        <taxon>Bacteria</taxon>
        <taxon>Pseudomonadati</taxon>
        <taxon>Pseudomonadota</taxon>
        <taxon>Gammaproteobacteria</taxon>
        <taxon>Oceanospirillales</taxon>
        <taxon>Oceanospirillaceae</taxon>
        <taxon>Marinobacterium</taxon>
    </lineage>
</organism>
<dbReference type="RefSeq" id="WP_036189084.1">
    <property type="nucleotide sequence ID" value="NZ_JMQN01000040.1"/>
</dbReference>
<gene>
    <name evidence="1" type="ORF">ADIMK_2700</name>
</gene>
<reference evidence="1 2" key="1">
    <citation type="submission" date="2014-04" db="EMBL/GenBank/DDBJ databases">
        <title>Marinobacterium kochiensis sp. nov., isolated from sediment sample collected from Kochi backwaters in Kerala, India.</title>
        <authorList>
            <person name="Singh A."/>
            <person name="Pinnaka A.K."/>
        </authorList>
    </citation>
    <scope>NUCLEOTIDE SEQUENCE [LARGE SCALE GENOMIC DNA]</scope>
    <source>
        <strain evidence="1 2">AK27</strain>
    </source>
</reference>
<dbReference type="PATRIC" id="fig|1232683.4.peg.2653"/>
<dbReference type="PANTHER" id="PTHR42815">
    <property type="entry name" value="FAD-BINDING, PUTATIVE (AFU_ORTHOLOGUE AFUA_6G07600)-RELATED"/>
    <property type="match status" value="1"/>
</dbReference>
<dbReference type="eggNOG" id="COG3576">
    <property type="taxonomic scope" value="Bacteria"/>
</dbReference>
<dbReference type="PANTHER" id="PTHR42815:SF2">
    <property type="entry name" value="FAD-BINDING, PUTATIVE (AFU_ORTHOLOGUE AFUA_6G07600)-RELATED"/>
    <property type="match status" value="1"/>
</dbReference>
<proteinExistence type="predicted"/>
<evidence type="ECO:0000313" key="2">
    <source>
        <dbReference type="Proteomes" id="UP000028252"/>
    </source>
</evidence>
<dbReference type="InterPro" id="IPR012349">
    <property type="entry name" value="Split_barrel_FMN-bd"/>
</dbReference>
<sequence>MQTQPFHAGEREVQTRVGVADKMAAVGEKVLRPYLIEQHRAFYAHLPMLLVASADCRDRLWATALYGEPGFVASPDERTLSVKLSLSASDPLFMQFTKGQRYAVLGLEFSSRRRNRANGRVIAASADELVLEVEQSFGNCPKYIVPREICAHSPVDAVQPEAISSLLGPVAELISEADTLFIASRAAPAVGSLTEPMAGYDISHRGGVVGFVHQLDTHTLAFADFRGNNFFNTLGNIMTDTETALLFIDYQSGDHLHLNGEASLLWADDGPLPVAGYARNVLFRMKSGYWVKQASPYRWANTGGGQGDTPA</sequence>
<dbReference type="SUPFAM" id="SSF50475">
    <property type="entry name" value="FMN-binding split barrel"/>
    <property type="match status" value="1"/>
</dbReference>
<comment type="caution">
    <text evidence="1">The sequence shown here is derived from an EMBL/GenBank/DDBJ whole genome shotgun (WGS) entry which is preliminary data.</text>
</comment>
<dbReference type="STRING" id="1232683.ADIMK_2700"/>
<protein>
    <submittedName>
        <fullName evidence="1">Putative iron-sulfur binding protein</fullName>
    </submittedName>
</protein>
<name>A0A081FXC1_9GAMM</name>
<dbReference type="Gene3D" id="2.30.110.10">
    <property type="entry name" value="Electron Transport, Fmn-binding Protein, Chain A"/>
    <property type="match status" value="1"/>
</dbReference>
<dbReference type="OrthoDB" id="9796486at2"/>
<accession>A0A081FXC1</accession>
<dbReference type="AlphaFoldDB" id="A0A081FXC1"/>
<evidence type="ECO:0000313" key="1">
    <source>
        <dbReference type="EMBL" id="KEA63176.1"/>
    </source>
</evidence>